<name>A0A7J3JRF0_9CREN</name>
<comment type="caution">
    <text evidence="2">The sequence shown here is derived from an EMBL/GenBank/DDBJ whole genome shotgun (WGS) entry which is preliminary data.</text>
</comment>
<protein>
    <submittedName>
        <fullName evidence="2">ArsR family transcriptional regulator</fullName>
    </submittedName>
</protein>
<dbReference type="InterPro" id="IPR036390">
    <property type="entry name" value="WH_DNA-bd_sf"/>
</dbReference>
<proteinExistence type="predicted"/>
<dbReference type="Pfam" id="PF14947">
    <property type="entry name" value="HTH_45"/>
    <property type="match status" value="1"/>
</dbReference>
<dbReference type="SUPFAM" id="SSF46785">
    <property type="entry name" value="Winged helix' DNA-binding domain"/>
    <property type="match status" value="1"/>
</dbReference>
<organism evidence="2">
    <name type="scientific">Ignisphaera aggregans</name>
    <dbReference type="NCBI Taxonomy" id="334771"/>
    <lineage>
        <taxon>Archaea</taxon>
        <taxon>Thermoproteota</taxon>
        <taxon>Thermoprotei</taxon>
        <taxon>Desulfurococcales</taxon>
        <taxon>Desulfurococcaceae</taxon>
        <taxon>Ignisphaera</taxon>
    </lineage>
</organism>
<evidence type="ECO:0000313" key="2">
    <source>
        <dbReference type="EMBL" id="HGQ18656.1"/>
    </source>
</evidence>
<evidence type="ECO:0000259" key="1">
    <source>
        <dbReference type="Pfam" id="PF14947"/>
    </source>
</evidence>
<reference evidence="2" key="1">
    <citation type="journal article" date="2020" name="mSystems">
        <title>Genome- and Community-Level Interaction Insights into Carbon Utilization and Element Cycling Functions of Hydrothermarchaeota in Hydrothermal Sediment.</title>
        <authorList>
            <person name="Zhou Z."/>
            <person name="Liu Y."/>
            <person name="Xu W."/>
            <person name="Pan J."/>
            <person name="Luo Z.H."/>
            <person name="Li M."/>
        </authorList>
    </citation>
    <scope>NUCLEOTIDE SEQUENCE [LARGE SCALE GENOMIC DNA]</scope>
    <source>
        <strain evidence="2">SpSt-657</strain>
    </source>
</reference>
<dbReference type="InterPro" id="IPR038723">
    <property type="entry name" value="ArnR1-like_HTH"/>
</dbReference>
<dbReference type="EMBL" id="DTBZ01000128">
    <property type="protein sequence ID" value="HGQ18656.1"/>
    <property type="molecule type" value="Genomic_DNA"/>
</dbReference>
<gene>
    <name evidence="2" type="ORF">ENU30_06775</name>
</gene>
<sequence>MPISKRRLVEMLANLGNEFAKEDIVKKLNLSSATVRKYLKLLKDGGLIEEIGKNRYRITYEAALYLEGISIASKNIGEDKAYIFTDNTGKPMTLKIDSLKKLYIVIKYDLVPKDIIYTHLLNGYLTKWLIESLGAIKLAEKLKNSKDINELLRIIEEYTLITES</sequence>
<dbReference type="AlphaFoldDB" id="A0A7J3JRF0"/>
<feature type="domain" description="ArnR1-like winged helix-turn-helix" evidence="1">
    <location>
        <begin position="9"/>
        <end position="61"/>
    </location>
</feature>
<accession>A0A7J3JRF0</accession>
<dbReference type="Gene3D" id="1.10.10.10">
    <property type="entry name" value="Winged helix-like DNA-binding domain superfamily/Winged helix DNA-binding domain"/>
    <property type="match status" value="1"/>
</dbReference>
<dbReference type="InterPro" id="IPR036388">
    <property type="entry name" value="WH-like_DNA-bd_sf"/>
</dbReference>